<protein>
    <submittedName>
        <fullName evidence="4">Sulfatase-like hydrolase/transferase</fullName>
    </submittedName>
</protein>
<dbReference type="Gene3D" id="2.150.10.10">
    <property type="entry name" value="Serralysin-like metalloprotease, C-terminal"/>
    <property type="match status" value="2"/>
</dbReference>
<evidence type="ECO:0000313" key="5">
    <source>
        <dbReference type="Proteomes" id="UP001251085"/>
    </source>
</evidence>
<dbReference type="SUPFAM" id="SSF53649">
    <property type="entry name" value="Alkaline phosphatase-like"/>
    <property type="match status" value="1"/>
</dbReference>
<keyword evidence="1" id="KW-0479">Metal-binding</keyword>
<evidence type="ECO:0000256" key="2">
    <source>
        <dbReference type="ARBA" id="ARBA00022801"/>
    </source>
</evidence>
<name>A0ABU3ECF8_9RHOB</name>
<reference evidence="5" key="1">
    <citation type="submission" date="2023-07" db="EMBL/GenBank/DDBJ databases">
        <title>Characterization of two Paracoccaceae strains isolated from Phycosphere and proposal of Xinfangfangia lacusdiani sp. nov.</title>
        <authorList>
            <person name="Deng Y."/>
            <person name="Zhang Y.Q."/>
        </authorList>
    </citation>
    <scope>NUCLEOTIDE SEQUENCE [LARGE SCALE GENOMIC DNA]</scope>
    <source>
        <strain evidence="5">CPCC 101403</strain>
    </source>
</reference>
<dbReference type="EMBL" id="JAVRQI010000005">
    <property type="protein sequence ID" value="MDT1061913.1"/>
    <property type="molecule type" value="Genomic_DNA"/>
</dbReference>
<dbReference type="InterPro" id="IPR017850">
    <property type="entry name" value="Alkaline_phosphatase_core_sf"/>
</dbReference>
<keyword evidence="5" id="KW-1185">Reference proteome</keyword>
<dbReference type="PROSITE" id="PS00330">
    <property type="entry name" value="HEMOLYSIN_CALCIUM"/>
    <property type="match status" value="2"/>
</dbReference>
<dbReference type="Pfam" id="PF00353">
    <property type="entry name" value="HemolysinCabind"/>
    <property type="match status" value="2"/>
</dbReference>
<dbReference type="RefSeq" id="WP_311759007.1">
    <property type="nucleotide sequence ID" value="NZ_JAVRQI010000005.1"/>
</dbReference>
<dbReference type="InterPro" id="IPR000917">
    <property type="entry name" value="Sulfatase_N"/>
</dbReference>
<sequence>MTNHLMIAFDDLFQYKDFIQAGKWGHSPFGIEVALPNLARLEARSTNFRRASATIPICNPSRASIMSGFSPYETGVFNLDPVGDWVKPEHLWTYHLRRAGYWMGTIGKIFHGYVPQPASVYAALYDSPPFTVIWNPSGEGVEWGGMYGKSWDDQEDRYYDAMVSDGTAAFLLSRDPADGPWHWECGFHHPHNPWYAPTRIYESLDLGDIIMPADWPLAWDLLPFPRDFVGMGQQIGTPSPGTWTPEEIDYWRRSVRNYIAAVVWADEKLGVVLDALEASPFNDDTLITCWSDHGYHLGDKDRWHKFTLWEESCNAPFMVSLPGQTVAREVWDPVSLIDIGKTVCDILGVDLPSHYRGVSLKPFCEGHPMPERMVPSFNYGSASGAIGPWRVSVYQDESFEFYNVMTDPWLKDNIALRDPTNPLFLQYRDMLYETCREWGLDLVTDGAILRPGTPFTSFLGWEPPAKAITNSIFLMGDVEEMARTPNYLRMYQAATPWRGVAQQRITMPTGVGFLNLTDNSEGMSILGNADSNVIVLSAGKNRVVELGDGDDILTGVANSRSASLGGRVLAYGGRGNDWIGGSDGANWEQPHDTLYGGAGNDTLMGYAGNDYLDGGAGDDSLDGGSGNDTLIAGAGNDTLLGGTGNDLLIVTGGSHRLTGGSDADIFRIMRTGQLQTITDLTSTDTIDLSDWAGIQPVTVTQVGATVEVTAALERIVCLAATRATVVARITGASVA</sequence>
<comment type="caution">
    <text evidence="4">The sequence shown here is derived from an EMBL/GenBank/DDBJ whole genome shotgun (WGS) entry which is preliminary data.</text>
</comment>
<evidence type="ECO:0000259" key="3">
    <source>
        <dbReference type="Pfam" id="PF00884"/>
    </source>
</evidence>
<dbReference type="PANTHER" id="PTHR45953:SF1">
    <property type="entry name" value="IDURONATE 2-SULFATASE"/>
    <property type="match status" value="1"/>
</dbReference>
<dbReference type="InterPro" id="IPR001343">
    <property type="entry name" value="Hemolysn_Ca-bd"/>
</dbReference>
<dbReference type="SUPFAM" id="SSF51120">
    <property type="entry name" value="beta-Roll"/>
    <property type="match status" value="1"/>
</dbReference>
<evidence type="ECO:0000313" key="4">
    <source>
        <dbReference type="EMBL" id="MDT1061913.1"/>
    </source>
</evidence>
<dbReference type="PANTHER" id="PTHR45953">
    <property type="entry name" value="IDURONATE 2-SULFATASE"/>
    <property type="match status" value="1"/>
</dbReference>
<keyword evidence="2" id="KW-0378">Hydrolase</keyword>
<feature type="domain" description="Sulfatase N-terminal" evidence="3">
    <location>
        <begin position="33"/>
        <end position="349"/>
    </location>
</feature>
<proteinExistence type="predicted"/>
<dbReference type="Pfam" id="PF00884">
    <property type="entry name" value="Sulfatase"/>
    <property type="match status" value="1"/>
</dbReference>
<evidence type="ECO:0000256" key="1">
    <source>
        <dbReference type="ARBA" id="ARBA00022723"/>
    </source>
</evidence>
<dbReference type="InterPro" id="IPR018511">
    <property type="entry name" value="Hemolysin-typ_Ca-bd_CS"/>
</dbReference>
<dbReference type="PRINTS" id="PR00313">
    <property type="entry name" value="CABNDNGRPT"/>
</dbReference>
<gene>
    <name evidence="4" type="ORF">RM190_08600</name>
</gene>
<dbReference type="Proteomes" id="UP001251085">
    <property type="component" value="Unassembled WGS sequence"/>
</dbReference>
<dbReference type="InterPro" id="IPR011049">
    <property type="entry name" value="Serralysin-like_metalloprot_C"/>
</dbReference>
<dbReference type="Gene3D" id="3.40.720.10">
    <property type="entry name" value="Alkaline Phosphatase, subunit A"/>
    <property type="match status" value="1"/>
</dbReference>
<organism evidence="4 5">
    <name type="scientific">Paracoccus broussonetiae</name>
    <dbReference type="NCBI Taxonomy" id="3075834"/>
    <lineage>
        <taxon>Bacteria</taxon>
        <taxon>Pseudomonadati</taxon>
        <taxon>Pseudomonadota</taxon>
        <taxon>Alphaproteobacteria</taxon>
        <taxon>Rhodobacterales</taxon>
        <taxon>Paracoccaceae</taxon>
        <taxon>Paracoccus</taxon>
    </lineage>
</organism>
<accession>A0ABU3ECF8</accession>